<protein>
    <submittedName>
        <fullName evidence="3">Glycosyltransferase family 4 protein</fullName>
    </submittedName>
</protein>
<sequence>MPGCAANGASGPVRRAKGSCVMKAVINGRFLAQPMSGVQRYAGEIVQALDAALATGAIAHDVEWVLVTPEPAEVPFDLRAIRLQRVGRWIDHRWDQVTLAQAARGARLLSLAGSGPLLHPRHLVVIHDAAVYRHPEHFSRAYRLVHATAGRILARTARLATVSEFSRDELAAILKVPGSAIRVAPNGWEHLARVQADEAGALRLAGEAPFFVTVGNLTRNKNLSVAIEAFRRLEPGAARLVVVGRADARIFGAEPVPADGNVIFAGRQSDEVLAGLLRRSRALIFPSLYEGFGIPPLEAMAAGTRVLASRAAAVVEVCDGVADFFDAHDADGLARLMGAVLAEPPAIRAARIEAGRERLARYSWARSARLLAQGLLSPGRVPAGEPELAAG</sequence>
<dbReference type="GO" id="GO:0016757">
    <property type="term" value="F:glycosyltransferase activity"/>
    <property type="evidence" value="ECO:0007669"/>
    <property type="project" value="InterPro"/>
</dbReference>
<evidence type="ECO:0000256" key="1">
    <source>
        <dbReference type="ARBA" id="ARBA00022679"/>
    </source>
</evidence>
<evidence type="ECO:0000313" key="4">
    <source>
        <dbReference type="Proteomes" id="UP000323142"/>
    </source>
</evidence>
<keyword evidence="1 3" id="KW-0808">Transferase</keyword>
<comment type="caution">
    <text evidence="3">The sequence shown here is derived from an EMBL/GenBank/DDBJ whole genome shotgun (WGS) entry which is preliminary data.</text>
</comment>
<dbReference type="Pfam" id="PF00534">
    <property type="entry name" value="Glycos_transf_1"/>
    <property type="match status" value="1"/>
</dbReference>
<dbReference type="OrthoDB" id="9801609at2"/>
<evidence type="ECO:0000259" key="2">
    <source>
        <dbReference type="Pfam" id="PF00534"/>
    </source>
</evidence>
<dbReference type="Proteomes" id="UP000323142">
    <property type="component" value="Unassembled WGS sequence"/>
</dbReference>
<dbReference type="GO" id="GO:0009103">
    <property type="term" value="P:lipopolysaccharide biosynthetic process"/>
    <property type="evidence" value="ECO:0007669"/>
    <property type="project" value="TreeGrafter"/>
</dbReference>
<dbReference type="PANTHER" id="PTHR46401">
    <property type="entry name" value="GLYCOSYLTRANSFERASE WBBK-RELATED"/>
    <property type="match status" value="1"/>
</dbReference>
<gene>
    <name evidence="3" type="ORF">F0L46_03530</name>
</gene>
<evidence type="ECO:0000313" key="3">
    <source>
        <dbReference type="EMBL" id="KAA2242047.1"/>
    </source>
</evidence>
<name>A0A5B2VUV4_9HYPH</name>
<keyword evidence="4" id="KW-1185">Reference proteome</keyword>
<dbReference type="InterPro" id="IPR001296">
    <property type="entry name" value="Glyco_trans_1"/>
</dbReference>
<accession>A0A5B2VUV4</accession>
<dbReference type="CDD" id="cd03809">
    <property type="entry name" value="GT4_MtfB-like"/>
    <property type="match status" value="1"/>
</dbReference>
<dbReference type="EMBL" id="VUOA01000007">
    <property type="protein sequence ID" value="KAA2242047.1"/>
    <property type="molecule type" value="Genomic_DNA"/>
</dbReference>
<dbReference type="PANTHER" id="PTHR46401:SF2">
    <property type="entry name" value="GLYCOSYLTRANSFERASE WBBK-RELATED"/>
    <property type="match status" value="1"/>
</dbReference>
<dbReference type="AlphaFoldDB" id="A0A5B2VUV4"/>
<dbReference type="Gene3D" id="3.40.50.2000">
    <property type="entry name" value="Glycogen Phosphorylase B"/>
    <property type="match status" value="2"/>
</dbReference>
<reference evidence="3 4" key="2">
    <citation type="submission" date="2019-09" db="EMBL/GenBank/DDBJ databases">
        <authorList>
            <person name="Jin C."/>
        </authorList>
    </citation>
    <scope>NUCLEOTIDE SEQUENCE [LARGE SCALE GENOMIC DNA]</scope>
    <source>
        <strain evidence="3 4">BN140002</strain>
    </source>
</reference>
<feature type="domain" description="Glycosyl transferase family 1" evidence="2">
    <location>
        <begin position="201"/>
        <end position="357"/>
    </location>
</feature>
<reference evidence="3 4" key="1">
    <citation type="submission" date="2019-09" db="EMBL/GenBank/DDBJ databases">
        <title>Salinarimonas rosea gen. nov., sp. nov., a new member of the a-2 subgroup of the Proteobacteria.</title>
        <authorList>
            <person name="Liu J."/>
        </authorList>
    </citation>
    <scope>NUCLEOTIDE SEQUENCE [LARGE SCALE GENOMIC DNA]</scope>
    <source>
        <strain evidence="3 4">BN140002</strain>
    </source>
</reference>
<dbReference type="SUPFAM" id="SSF53756">
    <property type="entry name" value="UDP-Glycosyltransferase/glycogen phosphorylase"/>
    <property type="match status" value="1"/>
</dbReference>
<proteinExistence type="predicted"/>
<organism evidence="3 4">
    <name type="scientific">Salinarimonas soli</name>
    <dbReference type="NCBI Taxonomy" id="1638099"/>
    <lineage>
        <taxon>Bacteria</taxon>
        <taxon>Pseudomonadati</taxon>
        <taxon>Pseudomonadota</taxon>
        <taxon>Alphaproteobacteria</taxon>
        <taxon>Hyphomicrobiales</taxon>
        <taxon>Salinarimonadaceae</taxon>
        <taxon>Salinarimonas</taxon>
    </lineage>
</organism>